<evidence type="ECO:0000256" key="8">
    <source>
        <dbReference type="ARBA" id="ARBA00023012"/>
    </source>
</evidence>
<reference evidence="12" key="1">
    <citation type="submission" date="2021-04" db="EMBL/GenBank/DDBJ databases">
        <title>Pseudonocardia sp. nov., isolated from sandy soil of mangrove forest.</title>
        <authorList>
            <person name="Zan Z."/>
            <person name="Huang R."/>
            <person name="Liu W."/>
        </authorList>
    </citation>
    <scope>NUCLEOTIDE SEQUENCE</scope>
    <source>
        <strain evidence="12">S2-4</strain>
    </source>
</reference>
<comment type="caution">
    <text evidence="12">The sequence shown here is derived from an EMBL/GenBank/DDBJ whole genome shotgun (WGS) entry which is preliminary data.</text>
</comment>
<dbReference type="PANTHER" id="PTHR24421">
    <property type="entry name" value="NITRATE/NITRITE SENSOR PROTEIN NARX-RELATED"/>
    <property type="match status" value="1"/>
</dbReference>
<sequence length="402" mass="40433">MRRGTGERLRGVLGAGLPADPVTGRPVLPWWPFLAAAGLAVALSIGVVASGGLGAVSLPPALAGAVAALLARWRPVVAGLLATAAALAAVVLAATAGAADVAPPWFVDVVPPHLVVAWAVGVAVPAGAAAGVLGGLLLVGLVHALLASPPGLPAGLWPLLAWVALVGLAATVGARRRDRHLRTVRLIAEAGERRLREEHDRIARELHDTVSHHLSELALRAASASRRLPGVGDESAAEFGELGALARSALGEMRRLLGVLRGDAAPERAPQPGLGEVAELAGSARRAGLDVDLELAEAPGLAAGTALSAYRIVQEALSNAARHAPGARTTVRIGRRGDVLRVEVENGPAAAPAAPSPGAGLGLVGMRERVRILGGRLDAGPRPGGGFAVRAELPAGTGEGVA</sequence>
<keyword evidence="8" id="KW-0902">Two-component regulatory system</keyword>
<keyword evidence="13" id="KW-1185">Reference proteome</keyword>
<comment type="catalytic activity">
    <reaction evidence="1">
        <text>ATP + protein L-histidine = ADP + protein N-phospho-L-histidine.</text>
        <dbReference type="EC" id="2.7.13.3"/>
    </reaction>
</comment>
<feature type="transmembrane region" description="Helical" evidence="9">
    <location>
        <begin position="114"/>
        <end position="142"/>
    </location>
</feature>
<protein>
    <recommendedName>
        <fullName evidence="2">histidine kinase</fullName>
        <ecNumber evidence="2">2.7.13.3</ecNumber>
    </recommendedName>
</protein>
<dbReference type="InterPro" id="IPR003594">
    <property type="entry name" value="HATPase_dom"/>
</dbReference>
<evidence type="ECO:0000313" key="12">
    <source>
        <dbReference type="EMBL" id="MCO1655082.1"/>
    </source>
</evidence>
<evidence type="ECO:0000259" key="10">
    <source>
        <dbReference type="Pfam" id="PF02518"/>
    </source>
</evidence>
<feature type="domain" description="Signal transduction histidine kinase subgroup 3 dimerisation and phosphoacceptor" evidence="11">
    <location>
        <begin position="198"/>
        <end position="263"/>
    </location>
</feature>
<evidence type="ECO:0000256" key="9">
    <source>
        <dbReference type="SAM" id="Phobius"/>
    </source>
</evidence>
<dbReference type="InterPro" id="IPR050482">
    <property type="entry name" value="Sensor_HK_TwoCompSys"/>
</dbReference>
<dbReference type="Pfam" id="PF07730">
    <property type="entry name" value="HisKA_3"/>
    <property type="match status" value="1"/>
</dbReference>
<keyword evidence="7" id="KW-0067">ATP-binding</keyword>
<organism evidence="12 13">
    <name type="scientific">Pseudonocardia humida</name>
    <dbReference type="NCBI Taxonomy" id="2800819"/>
    <lineage>
        <taxon>Bacteria</taxon>
        <taxon>Bacillati</taxon>
        <taxon>Actinomycetota</taxon>
        <taxon>Actinomycetes</taxon>
        <taxon>Pseudonocardiales</taxon>
        <taxon>Pseudonocardiaceae</taxon>
        <taxon>Pseudonocardia</taxon>
    </lineage>
</organism>
<keyword evidence="9" id="KW-0812">Transmembrane</keyword>
<feature type="transmembrane region" description="Helical" evidence="9">
    <location>
        <begin position="154"/>
        <end position="174"/>
    </location>
</feature>
<dbReference type="InterPro" id="IPR011712">
    <property type="entry name" value="Sig_transdc_His_kin_sub3_dim/P"/>
</dbReference>
<dbReference type="Pfam" id="PF02518">
    <property type="entry name" value="HATPase_c"/>
    <property type="match status" value="1"/>
</dbReference>
<dbReference type="PANTHER" id="PTHR24421:SF10">
    <property type="entry name" value="NITRATE_NITRITE SENSOR PROTEIN NARQ"/>
    <property type="match status" value="1"/>
</dbReference>
<dbReference type="InterPro" id="IPR036890">
    <property type="entry name" value="HATPase_C_sf"/>
</dbReference>
<dbReference type="SUPFAM" id="SSF55874">
    <property type="entry name" value="ATPase domain of HSP90 chaperone/DNA topoisomerase II/histidine kinase"/>
    <property type="match status" value="1"/>
</dbReference>
<evidence type="ECO:0000256" key="1">
    <source>
        <dbReference type="ARBA" id="ARBA00000085"/>
    </source>
</evidence>
<dbReference type="Gene3D" id="3.30.565.10">
    <property type="entry name" value="Histidine kinase-like ATPase, C-terminal domain"/>
    <property type="match status" value="1"/>
</dbReference>
<evidence type="ECO:0000256" key="6">
    <source>
        <dbReference type="ARBA" id="ARBA00022777"/>
    </source>
</evidence>
<dbReference type="EMBL" id="JAGSOV010000019">
    <property type="protein sequence ID" value="MCO1655082.1"/>
    <property type="molecule type" value="Genomic_DNA"/>
</dbReference>
<feature type="transmembrane region" description="Helical" evidence="9">
    <location>
        <begin position="33"/>
        <end position="56"/>
    </location>
</feature>
<dbReference type="CDD" id="cd16917">
    <property type="entry name" value="HATPase_UhpB-NarQ-NarX-like"/>
    <property type="match status" value="1"/>
</dbReference>
<evidence type="ECO:0000313" key="13">
    <source>
        <dbReference type="Proteomes" id="UP001165283"/>
    </source>
</evidence>
<keyword evidence="6 12" id="KW-0418">Kinase</keyword>
<evidence type="ECO:0000256" key="7">
    <source>
        <dbReference type="ARBA" id="ARBA00022840"/>
    </source>
</evidence>
<keyword evidence="3" id="KW-0597">Phosphoprotein</keyword>
<keyword evidence="9" id="KW-0472">Membrane</keyword>
<evidence type="ECO:0000259" key="11">
    <source>
        <dbReference type="Pfam" id="PF07730"/>
    </source>
</evidence>
<gene>
    <name evidence="12" type="ORF">KDL28_08430</name>
</gene>
<evidence type="ECO:0000256" key="4">
    <source>
        <dbReference type="ARBA" id="ARBA00022679"/>
    </source>
</evidence>
<evidence type="ECO:0000256" key="2">
    <source>
        <dbReference type="ARBA" id="ARBA00012438"/>
    </source>
</evidence>
<dbReference type="GO" id="GO:0016301">
    <property type="term" value="F:kinase activity"/>
    <property type="evidence" value="ECO:0007669"/>
    <property type="project" value="UniProtKB-KW"/>
</dbReference>
<dbReference type="Proteomes" id="UP001165283">
    <property type="component" value="Unassembled WGS sequence"/>
</dbReference>
<accession>A0ABT0ZWG2</accession>
<proteinExistence type="predicted"/>
<dbReference type="Gene3D" id="1.20.5.1930">
    <property type="match status" value="1"/>
</dbReference>
<name>A0ABT0ZWG2_9PSEU</name>
<keyword evidence="9" id="KW-1133">Transmembrane helix</keyword>
<evidence type="ECO:0000256" key="3">
    <source>
        <dbReference type="ARBA" id="ARBA00022553"/>
    </source>
</evidence>
<keyword evidence="5" id="KW-0547">Nucleotide-binding</keyword>
<keyword evidence="4" id="KW-0808">Transferase</keyword>
<dbReference type="EC" id="2.7.13.3" evidence="2"/>
<feature type="domain" description="Histidine kinase/HSP90-like ATPase" evidence="10">
    <location>
        <begin position="307"/>
        <end position="395"/>
    </location>
</feature>
<feature type="transmembrane region" description="Helical" evidence="9">
    <location>
        <begin position="76"/>
        <end position="102"/>
    </location>
</feature>
<evidence type="ECO:0000256" key="5">
    <source>
        <dbReference type="ARBA" id="ARBA00022741"/>
    </source>
</evidence>
<dbReference type="RefSeq" id="WP_252436828.1">
    <property type="nucleotide sequence ID" value="NZ_JAGSOV010000019.1"/>
</dbReference>